<dbReference type="STRING" id="555500.I215_11120"/>
<feature type="domain" description="Calcineurin-like phosphoesterase" evidence="4">
    <location>
        <begin position="165"/>
        <end position="345"/>
    </location>
</feature>
<dbReference type="EMBL" id="AMSG01000016">
    <property type="protein sequence ID" value="EKF54734.1"/>
    <property type="molecule type" value="Genomic_DNA"/>
</dbReference>
<dbReference type="AlphaFoldDB" id="K2PT29"/>
<gene>
    <name evidence="5" type="ORF">I215_11120</name>
</gene>
<dbReference type="GO" id="GO:0016020">
    <property type="term" value="C:membrane"/>
    <property type="evidence" value="ECO:0007669"/>
    <property type="project" value="GOC"/>
</dbReference>
<dbReference type="InterPro" id="IPR004843">
    <property type="entry name" value="Calcineurin-like_PHP"/>
</dbReference>
<protein>
    <submittedName>
        <fullName evidence="5">Metallophosphoesterase</fullName>
    </submittedName>
</protein>
<feature type="transmembrane region" description="Helical" evidence="3">
    <location>
        <begin position="32"/>
        <end position="51"/>
    </location>
</feature>
<dbReference type="Pfam" id="PF00149">
    <property type="entry name" value="Metallophos"/>
    <property type="match status" value="1"/>
</dbReference>
<dbReference type="Proteomes" id="UP000007364">
    <property type="component" value="Unassembled WGS sequence"/>
</dbReference>
<keyword evidence="6" id="KW-1185">Reference proteome</keyword>
<dbReference type="InterPro" id="IPR051158">
    <property type="entry name" value="Metallophosphoesterase_sf"/>
</dbReference>
<dbReference type="eggNOG" id="COG1408">
    <property type="taxonomic scope" value="Bacteria"/>
</dbReference>
<dbReference type="PANTHER" id="PTHR31302:SF31">
    <property type="entry name" value="PHOSPHODIESTERASE YAEI"/>
    <property type="match status" value="1"/>
</dbReference>
<evidence type="ECO:0000256" key="2">
    <source>
        <dbReference type="ARBA" id="ARBA00022801"/>
    </source>
</evidence>
<accession>K2PT29</accession>
<name>K2PT29_9FLAO</name>
<dbReference type="GO" id="GO:0009245">
    <property type="term" value="P:lipid A biosynthetic process"/>
    <property type="evidence" value="ECO:0007669"/>
    <property type="project" value="TreeGrafter"/>
</dbReference>
<comment type="caution">
    <text evidence="5">The sequence shown here is derived from an EMBL/GenBank/DDBJ whole genome shotgun (WGS) entry which is preliminary data.</text>
</comment>
<keyword evidence="2" id="KW-0378">Hydrolase</keyword>
<dbReference type="OrthoDB" id="9780884at2"/>
<keyword evidence="1" id="KW-0479">Metal-binding</keyword>
<evidence type="ECO:0000313" key="5">
    <source>
        <dbReference type="EMBL" id="EKF54734.1"/>
    </source>
</evidence>
<keyword evidence="3" id="KW-1133">Transmembrane helix</keyword>
<dbReference type="PANTHER" id="PTHR31302">
    <property type="entry name" value="TRANSMEMBRANE PROTEIN WITH METALLOPHOSPHOESTERASE DOMAIN-RELATED"/>
    <property type="match status" value="1"/>
</dbReference>
<dbReference type="SUPFAM" id="SSF56300">
    <property type="entry name" value="Metallo-dependent phosphatases"/>
    <property type="match status" value="1"/>
</dbReference>
<dbReference type="CDD" id="cd07385">
    <property type="entry name" value="MPP_YkuE_C"/>
    <property type="match status" value="1"/>
</dbReference>
<evidence type="ECO:0000313" key="6">
    <source>
        <dbReference type="Proteomes" id="UP000007364"/>
    </source>
</evidence>
<proteinExistence type="predicted"/>
<dbReference type="GO" id="GO:0008758">
    <property type="term" value="F:UDP-2,3-diacylglucosamine hydrolase activity"/>
    <property type="evidence" value="ECO:0007669"/>
    <property type="project" value="TreeGrafter"/>
</dbReference>
<organism evidence="5 6">
    <name type="scientific">Galbibacter marinus</name>
    <dbReference type="NCBI Taxonomy" id="555500"/>
    <lineage>
        <taxon>Bacteria</taxon>
        <taxon>Pseudomonadati</taxon>
        <taxon>Bacteroidota</taxon>
        <taxon>Flavobacteriia</taxon>
        <taxon>Flavobacteriales</taxon>
        <taxon>Flavobacteriaceae</taxon>
        <taxon>Galbibacter</taxon>
    </lineage>
</organism>
<dbReference type="PATRIC" id="fig|555500.3.peg.2293"/>
<dbReference type="RefSeq" id="WP_008992064.1">
    <property type="nucleotide sequence ID" value="NZ_AMSG01000016.1"/>
</dbReference>
<sequence length="413" mass="46690">MSRFMIVLGVLYIIGAIYGFQAFRTLVRSPYLQIIYGLAFVGVLVNLYLQFNHFDRSEGINSGMGLAVGLFLAFAAFGLCSGFFMLVEDVVRVVRWIVGKFTTTPELASGDFPSRRKFVSQIALGIASVPFLSLLYGMYKGKYDYQVLSYTLEFEDLPDAFEGYRLTQISDIHSGSLDNKKKIEYVVDLINQQESDVVLFTGDLVNNVASEMHPWKETFGKLKAKDGTFSVLGNHDYGDYADWSSDADKDANLEELKQIQRDMGFNLLLNENRFLEKDGQRIALIGVENWGEGGFKKAGDLEKAVKGVEASDFKILMSHDPSHWEHQVVNHPYHYHLTLSGHTHGMQFGVEIPGIVRWSPVQYRYKYWAGIYEKAGQYINVNRGLGFIGYPGRVGIWPEVSVIELRKKSKTTV</sequence>
<evidence type="ECO:0000256" key="1">
    <source>
        <dbReference type="ARBA" id="ARBA00022723"/>
    </source>
</evidence>
<keyword evidence="3" id="KW-0472">Membrane</keyword>
<evidence type="ECO:0000256" key="3">
    <source>
        <dbReference type="SAM" id="Phobius"/>
    </source>
</evidence>
<dbReference type="InterPro" id="IPR029052">
    <property type="entry name" value="Metallo-depent_PP-like"/>
</dbReference>
<dbReference type="GO" id="GO:0046872">
    <property type="term" value="F:metal ion binding"/>
    <property type="evidence" value="ECO:0007669"/>
    <property type="project" value="UniProtKB-KW"/>
</dbReference>
<feature type="transmembrane region" description="Helical" evidence="3">
    <location>
        <begin position="118"/>
        <end position="139"/>
    </location>
</feature>
<reference evidence="5 6" key="1">
    <citation type="journal article" date="2012" name="J. Bacteriol.">
        <title>Genome Sequence of Galbibacter marinum Type Strain ck-I2-15.</title>
        <authorList>
            <person name="Lai Q."/>
            <person name="Li C."/>
            <person name="Shao Z."/>
        </authorList>
    </citation>
    <scope>NUCLEOTIDE SEQUENCE [LARGE SCALE GENOMIC DNA]</scope>
    <source>
        <strain evidence="6">ck-I2-15</strain>
    </source>
</reference>
<keyword evidence="3" id="KW-0812">Transmembrane</keyword>
<feature type="transmembrane region" description="Helical" evidence="3">
    <location>
        <begin position="63"/>
        <end position="86"/>
    </location>
</feature>
<dbReference type="Gene3D" id="3.60.21.10">
    <property type="match status" value="1"/>
</dbReference>
<evidence type="ECO:0000259" key="4">
    <source>
        <dbReference type="Pfam" id="PF00149"/>
    </source>
</evidence>